<dbReference type="SUPFAM" id="SSF46689">
    <property type="entry name" value="Homeodomain-like"/>
    <property type="match status" value="1"/>
</dbReference>
<dbReference type="RefSeq" id="WP_039209842.1">
    <property type="nucleotide sequence ID" value="NZ_JSCE01000184.1"/>
</dbReference>
<dbReference type="AlphaFoldDB" id="A0A0B2K062"/>
<keyword evidence="2" id="KW-1185">Reference proteome</keyword>
<dbReference type="EMBL" id="JSCE01000184">
    <property type="protein sequence ID" value="KHM51597.1"/>
    <property type="molecule type" value="Genomic_DNA"/>
</dbReference>
<evidence type="ECO:0000313" key="1">
    <source>
        <dbReference type="EMBL" id="KHM51597.1"/>
    </source>
</evidence>
<dbReference type="Pfam" id="PF01527">
    <property type="entry name" value="HTH_Tnp_1"/>
    <property type="match status" value="1"/>
</dbReference>
<sequence>MAHNGNRYSEEFKRQIIDLYLSGKPVKELADEYGLVEQTIYKWKKLYAATIKVDENKTISLKEYNDLQKSNLVISQQVFSKGFEAKS</sequence>
<reference evidence="1 2" key="1">
    <citation type="journal article" date="2013" name="PLoS ONE">
        <title>Identification and characterization of three novel lipases belonging to families II and V from Anaerovibrio lipolyticus 5ST.</title>
        <authorList>
            <person name="Prive F."/>
            <person name="Kaderbhai N.N."/>
            <person name="Girdwood S."/>
            <person name="Worgan H.J."/>
            <person name="Pinloche E."/>
            <person name="Scollan N.D."/>
            <person name="Huws S.A."/>
            <person name="Newbold C.J."/>
        </authorList>
    </citation>
    <scope>NUCLEOTIDE SEQUENCE [LARGE SCALE GENOMIC DNA]</scope>
    <source>
        <strain evidence="1 2">5S</strain>
    </source>
</reference>
<dbReference type="STRING" id="82374.NZ47_09635"/>
<protein>
    <submittedName>
        <fullName evidence="1">Transposase</fullName>
    </submittedName>
</protein>
<comment type="caution">
    <text evidence="1">The sequence shown here is derived from an EMBL/GenBank/DDBJ whole genome shotgun (WGS) entry which is preliminary data.</text>
</comment>
<dbReference type="Proteomes" id="UP000030993">
    <property type="component" value="Unassembled WGS sequence"/>
</dbReference>
<dbReference type="GO" id="GO:0003677">
    <property type="term" value="F:DNA binding"/>
    <property type="evidence" value="ECO:0007669"/>
    <property type="project" value="InterPro"/>
</dbReference>
<evidence type="ECO:0000313" key="2">
    <source>
        <dbReference type="Proteomes" id="UP000030993"/>
    </source>
</evidence>
<dbReference type="eggNOG" id="COG2963">
    <property type="taxonomic scope" value="Bacteria"/>
</dbReference>
<dbReference type="GO" id="GO:0004803">
    <property type="term" value="F:transposase activity"/>
    <property type="evidence" value="ECO:0007669"/>
    <property type="project" value="InterPro"/>
</dbReference>
<dbReference type="GO" id="GO:0006313">
    <property type="term" value="P:DNA transposition"/>
    <property type="evidence" value="ECO:0007669"/>
    <property type="project" value="InterPro"/>
</dbReference>
<gene>
    <name evidence="1" type="ORF">NZ47_09635</name>
</gene>
<dbReference type="Gene3D" id="1.10.10.60">
    <property type="entry name" value="Homeodomain-like"/>
    <property type="match status" value="1"/>
</dbReference>
<organism evidence="1 2">
    <name type="scientific">Anaerovibrio lipolyticus</name>
    <dbReference type="NCBI Taxonomy" id="82374"/>
    <lineage>
        <taxon>Bacteria</taxon>
        <taxon>Bacillati</taxon>
        <taxon>Bacillota</taxon>
        <taxon>Negativicutes</taxon>
        <taxon>Selenomonadales</taxon>
        <taxon>Selenomonadaceae</taxon>
        <taxon>Anaerovibrio</taxon>
    </lineage>
</organism>
<name>A0A0B2K062_9FIRM</name>
<dbReference type="InterPro" id="IPR002514">
    <property type="entry name" value="Transposase_8"/>
</dbReference>
<accession>A0A0B2K062</accession>
<proteinExistence type="predicted"/>
<dbReference type="InterPro" id="IPR009057">
    <property type="entry name" value="Homeodomain-like_sf"/>
</dbReference>